<dbReference type="Pfam" id="PF16854">
    <property type="entry name" value="VPS53_C"/>
    <property type="match status" value="1"/>
</dbReference>
<evidence type="ECO:0000256" key="5">
    <source>
        <dbReference type="ARBA" id="ARBA00023034"/>
    </source>
</evidence>
<evidence type="ECO:0000256" key="4">
    <source>
        <dbReference type="ARBA" id="ARBA00022753"/>
    </source>
</evidence>
<evidence type="ECO:0000256" key="7">
    <source>
        <dbReference type="SAM" id="Coils"/>
    </source>
</evidence>
<feature type="domain" description="Vps53 C-terminal" evidence="10">
    <location>
        <begin position="616"/>
        <end position="700"/>
    </location>
</feature>
<dbReference type="InterPro" id="IPR038260">
    <property type="entry name" value="Vps53_C_sf"/>
</dbReference>
<evidence type="ECO:0000313" key="11">
    <source>
        <dbReference type="EMBL" id="KAL0632339.1"/>
    </source>
</evidence>
<keyword evidence="5" id="KW-0333">Golgi apparatus</keyword>
<feature type="region of interest" description="Disordered" evidence="8">
    <location>
        <begin position="1"/>
        <end position="23"/>
    </location>
</feature>
<evidence type="ECO:0000256" key="6">
    <source>
        <dbReference type="ARBA" id="ARBA00023136"/>
    </source>
</evidence>
<comment type="similarity">
    <text evidence="3">Belongs to the VPS53 family.</text>
</comment>
<keyword evidence="6" id="KW-0472">Membrane</keyword>
<comment type="subcellular location">
    <subcellularLocation>
        <location evidence="2">Endosome membrane</location>
        <topology evidence="2">Peripheral membrane protein</topology>
    </subcellularLocation>
    <subcellularLocation>
        <location evidence="1">Golgi apparatus</location>
        <location evidence="1">trans-Golgi network membrane</location>
        <topology evidence="1">Peripheral membrane protein</topology>
    </subcellularLocation>
</comment>
<evidence type="ECO:0000259" key="9">
    <source>
        <dbReference type="Pfam" id="PF04100"/>
    </source>
</evidence>
<keyword evidence="4" id="KW-0967">Endosome</keyword>
<dbReference type="InterPro" id="IPR039766">
    <property type="entry name" value="Vps53"/>
</dbReference>
<comment type="caution">
    <text evidence="11">The sequence shown here is derived from an EMBL/GenBank/DDBJ whole genome shotgun (WGS) entry which is preliminary data.</text>
</comment>
<dbReference type="Gene3D" id="1.10.357.110">
    <property type="entry name" value="Vacuolar protein sorting-associated protein 53, C-terminus"/>
    <property type="match status" value="1"/>
</dbReference>
<sequence>MNGGPPRGGQPVDPLDSDDYDPIHHLNTLFPHPATLQSVPATTQALHNHLESLDNEISQLVTTQSATNADSLSRITTAKTELTELLENIDTVRERAVRTEDAISAMTADIKKLDHTKRNLTLSMTVLKRLQMLTTAYEQLKTQSKNRQYRECASLMSAVLELMAHFKSFRSIDQIATLSRNVADLKAELLEQVCEDFEMVFVKQEVAIRKGMLAEACNVMDALGDGARGRLVTWYCNTQLREYRQVFRGNDEAGSLDNITRRYAWLKRILKVYDEEHSAIFPGSWKVNEVLAKTFCEGTKDDYKGILTRAMRKEGGKTLDVNLLLKCLQETLEFENFLERRFTSSKDKIEERASIDTMSSRDERPLIFGKAISEAFEPYLSLWVDAQDKQLSNLIPTYRAAPLRPPDEDVTVLPSSIELFHFYRLTLAQCAKLSTGSKLLDLSHTFAKYLDEYADVVLLHYFTPDKTSSLAAEDVVIVLNTADYCHVTTSQLQEKIKSKVDPDVADKVDFERQQDAFLGVVSAAIRLLVRKVELAAEPAWREMRNMPWSRLEVVGDQSGYVSVLLSAVKEVVGQILAVVGKDAYQRAFCDKVVEAMAAGFLASVVGCRPIGGVGAEQMLLDAYVLKKGFEELLTLRSEAGTAPPASYIKHVARTLTKLDTLLKTLQVQSSPAEGLVQAYLIHISDRSDTNFRKVLDLKGIRRQDQSSFVELFRAHMVAHDNLVDTNPFLNALQVPSGNIGSIPGGGSGVGGIAGLGITSSGGGLPGASALVTPRFDPSGLGSAIMNAARDGVDRLQTQTPGSDAGSGVGEEGNLEGNLRTLGRLFRRDGSGIGIRGRFGREGG</sequence>
<dbReference type="Proteomes" id="UP001447188">
    <property type="component" value="Unassembled WGS sequence"/>
</dbReference>
<evidence type="ECO:0000256" key="2">
    <source>
        <dbReference type="ARBA" id="ARBA00004481"/>
    </source>
</evidence>
<evidence type="ECO:0000256" key="1">
    <source>
        <dbReference type="ARBA" id="ARBA00004150"/>
    </source>
</evidence>
<name>A0ABR3G8R0_9PEZI</name>
<dbReference type="PANTHER" id="PTHR12820">
    <property type="entry name" value="VACUOLAR SORTING PROTEIN 53"/>
    <property type="match status" value="1"/>
</dbReference>
<dbReference type="Pfam" id="PF04100">
    <property type="entry name" value="Vps53_N"/>
    <property type="match status" value="1"/>
</dbReference>
<evidence type="ECO:0000256" key="8">
    <source>
        <dbReference type="SAM" id="MobiDB-lite"/>
    </source>
</evidence>
<protein>
    <submittedName>
        <fullName evidence="11">Vacuolar protein sorting-associated protein 53</fullName>
    </submittedName>
</protein>
<organism evidence="11 12">
    <name type="scientific">Discina gigas</name>
    <dbReference type="NCBI Taxonomy" id="1032678"/>
    <lineage>
        <taxon>Eukaryota</taxon>
        <taxon>Fungi</taxon>
        <taxon>Dikarya</taxon>
        <taxon>Ascomycota</taxon>
        <taxon>Pezizomycotina</taxon>
        <taxon>Pezizomycetes</taxon>
        <taxon>Pezizales</taxon>
        <taxon>Discinaceae</taxon>
        <taxon>Discina</taxon>
    </lineage>
</organism>
<evidence type="ECO:0000259" key="10">
    <source>
        <dbReference type="Pfam" id="PF16854"/>
    </source>
</evidence>
<keyword evidence="7" id="KW-0175">Coiled coil</keyword>
<dbReference type="PANTHER" id="PTHR12820:SF0">
    <property type="entry name" value="VACUOLAR PROTEIN SORTING-ASSOCIATED PROTEIN 53 HOMOLOG"/>
    <property type="match status" value="1"/>
</dbReference>
<dbReference type="InterPro" id="IPR007234">
    <property type="entry name" value="Vps53_N"/>
</dbReference>
<evidence type="ECO:0000256" key="3">
    <source>
        <dbReference type="ARBA" id="ARBA00008628"/>
    </source>
</evidence>
<gene>
    <name evidence="11" type="primary">VPS53</name>
    <name evidence="11" type="ORF">Q9L58_008777</name>
</gene>
<dbReference type="InterPro" id="IPR031745">
    <property type="entry name" value="Vps53_C"/>
</dbReference>
<reference evidence="11 12" key="1">
    <citation type="submission" date="2024-02" db="EMBL/GenBank/DDBJ databases">
        <title>Discinaceae phylogenomics.</title>
        <authorList>
            <person name="Dirks A.C."/>
            <person name="James T.Y."/>
        </authorList>
    </citation>
    <scope>NUCLEOTIDE SEQUENCE [LARGE SCALE GENOMIC DNA]</scope>
    <source>
        <strain evidence="11 12">ACD0624</strain>
    </source>
</reference>
<feature type="domain" description="Vps53 N-terminal" evidence="9">
    <location>
        <begin position="18"/>
        <end position="398"/>
    </location>
</feature>
<keyword evidence="12" id="KW-1185">Reference proteome</keyword>
<evidence type="ECO:0000313" key="12">
    <source>
        <dbReference type="Proteomes" id="UP001447188"/>
    </source>
</evidence>
<dbReference type="EMBL" id="JBBBZM010000174">
    <property type="protein sequence ID" value="KAL0632339.1"/>
    <property type="molecule type" value="Genomic_DNA"/>
</dbReference>
<accession>A0ABR3G8R0</accession>
<feature type="coiled-coil region" evidence="7">
    <location>
        <begin position="75"/>
        <end position="102"/>
    </location>
</feature>
<proteinExistence type="inferred from homology"/>